<gene>
    <name evidence="3" type="ORF">Tsubulata_037033</name>
</gene>
<reference evidence="3" key="2">
    <citation type="journal article" date="2023" name="Plants (Basel)">
        <title>Annotation of the Turnera subulata (Passifloraceae) Draft Genome Reveals the S-Locus Evolved after the Divergence of Turneroideae from Passifloroideae in a Stepwise Manner.</title>
        <authorList>
            <person name="Henning P.M."/>
            <person name="Roalson E.H."/>
            <person name="Mir W."/>
            <person name="McCubbin A.G."/>
            <person name="Shore J.S."/>
        </authorList>
    </citation>
    <scope>NUCLEOTIDE SEQUENCE</scope>
    <source>
        <strain evidence="3">F60SS</strain>
    </source>
</reference>
<proteinExistence type="predicted"/>
<dbReference type="Proteomes" id="UP001141552">
    <property type="component" value="Unassembled WGS sequence"/>
</dbReference>
<keyword evidence="4" id="KW-1185">Reference proteome</keyword>
<protein>
    <recommendedName>
        <fullName evidence="2">DC1 domain-containing protein</fullName>
    </recommendedName>
</protein>
<organism evidence="3 4">
    <name type="scientific">Turnera subulata</name>
    <dbReference type="NCBI Taxonomy" id="218843"/>
    <lineage>
        <taxon>Eukaryota</taxon>
        <taxon>Viridiplantae</taxon>
        <taxon>Streptophyta</taxon>
        <taxon>Embryophyta</taxon>
        <taxon>Tracheophyta</taxon>
        <taxon>Spermatophyta</taxon>
        <taxon>Magnoliopsida</taxon>
        <taxon>eudicotyledons</taxon>
        <taxon>Gunneridae</taxon>
        <taxon>Pentapetalae</taxon>
        <taxon>rosids</taxon>
        <taxon>fabids</taxon>
        <taxon>Malpighiales</taxon>
        <taxon>Passifloraceae</taxon>
        <taxon>Turnera</taxon>
    </lineage>
</organism>
<sequence>MDDLNSSSLWHPPTGTSQDCSKLLAGPAEACCGCSAAHDFRIQQHRRGKLPKKVYTILHPEHLLAYTPSSDIDHRCNLCYQSFGSYYYTCPSCPFVIHLTCAFPPCIYNGQHHEVLNLRTLSSVRPYDFICNACGVVQREDRVVIGDEEEEANPP</sequence>
<dbReference type="Pfam" id="PF03107">
    <property type="entry name" value="C1_2"/>
    <property type="match status" value="1"/>
</dbReference>
<dbReference type="InterPro" id="IPR004146">
    <property type="entry name" value="DC1"/>
</dbReference>
<dbReference type="InterPro" id="IPR046349">
    <property type="entry name" value="C1-like_sf"/>
</dbReference>
<evidence type="ECO:0000256" key="1">
    <source>
        <dbReference type="ARBA" id="ARBA00022737"/>
    </source>
</evidence>
<evidence type="ECO:0000313" key="4">
    <source>
        <dbReference type="Proteomes" id="UP001141552"/>
    </source>
</evidence>
<dbReference type="SUPFAM" id="SSF57889">
    <property type="entry name" value="Cysteine-rich domain"/>
    <property type="match status" value="1"/>
</dbReference>
<feature type="domain" description="DC1" evidence="2">
    <location>
        <begin position="58"/>
        <end position="102"/>
    </location>
</feature>
<accession>A0A9Q0GJ99</accession>
<evidence type="ECO:0000259" key="2">
    <source>
        <dbReference type="Pfam" id="PF03107"/>
    </source>
</evidence>
<evidence type="ECO:0000313" key="3">
    <source>
        <dbReference type="EMBL" id="KAJ4850826.1"/>
    </source>
</evidence>
<reference evidence="3" key="1">
    <citation type="submission" date="2022-02" db="EMBL/GenBank/DDBJ databases">
        <authorList>
            <person name="Henning P.M."/>
            <person name="McCubbin A.G."/>
            <person name="Shore J.S."/>
        </authorList>
    </citation>
    <scope>NUCLEOTIDE SEQUENCE</scope>
    <source>
        <strain evidence="3">F60SS</strain>
        <tissue evidence="3">Leaves</tissue>
    </source>
</reference>
<name>A0A9Q0GJ99_9ROSI</name>
<keyword evidence="1" id="KW-0677">Repeat</keyword>
<comment type="caution">
    <text evidence="3">The sequence shown here is derived from an EMBL/GenBank/DDBJ whole genome shotgun (WGS) entry which is preliminary data.</text>
</comment>
<dbReference type="AlphaFoldDB" id="A0A9Q0GJ99"/>
<dbReference type="EMBL" id="JAKUCV010000209">
    <property type="protein sequence ID" value="KAJ4850826.1"/>
    <property type="molecule type" value="Genomic_DNA"/>
</dbReference>